<dbReference type="Gene3D" id="3.90.176.10">
    <property type="entry name" value="Toxin ADP-ribosyltransferase, Chain A, domain 1"/>
    <property type="match status" value="1"/>
</dbReference>
<evidence type="ECO:0000256" key="1">
    <source>
        <dbReference type="SAM" id="SignalP"/>
    </source>
</evidence>
<proteinExistence type="predicted"/>
<organism evidence="3 4">
    <name type="scientific">Pseudoalteromonas holothuriae</name>
    <dbReference type="NCBI Taxonomy" id="2963714"/>
    <lineage>
        <taxon>Bacteria</taxon>
        <taxon>Pseudomonadati</taxon>
        <taxon>Pseudomonadota</taxon>
        <taxon>Gammaproteobacteria</taxon>
        <taxon>Alteromonadales</taxon>
        <taxon>Pseudoalteromonadaceae</taxon>
        <taxon>Pseudoalteromonas</taxon>
    </lineage>
</organism>
<evidence type="ECO:0000313" key="3">
    <source>
        <dbReference type="EMBL" id="CAH9052940.1"/>
    </source>
</evidence>
<feature type="domain" description="ADP ribosyltransferase" evidence="2">
    <location>
        <begin position="102"/>
        <end position="262"/>
    </location>
</feature>
<dbReference type="SUPFAM" id="SSF56399">
    <property type="entry name" value="ADP-ribosylation"/>
    <property type="match status" value="1"/>
</dbReference>
<reference evidence="3" key="1">
    <citation type="submission" date="2022-07" db="EMBL/GenBank/DDBJ databases">
        <authorList>
            <person name="Criscuolo A."/>
        </authorList>
    </citation>
    <scope>NUCLEOTIDE SEQUENCE</scope>
    <source>
        <strain evidence="3">CIP111854</strain>
    </source>
</reference>
<dbReference type="Proteomes" id="UP001152467">
    <property type="component" value="Unassembled WGS sequence"/>
</dbReference>
<evidence type="ECO:0000313" key="4">
    <source>
        <dbReference type="Proteomes" id="UP001152467"/>
    </source>
</evidence>
<dbReference type="GO" id="GO:0005576">
    <property type="term" value="C:extracellular region"/>
    <property type="evidence" value="ECO:0007669"/>
    <property type="project" value="InterPro"/>
</dbReference>
<dbReference type="PROSITE" id="PS51996">
    <property type="entry name" value="TR_MART"/>
    <property type="match status" value="1"/>
</dbReference>
<dbReference type="InterPro" id="IPR003540">
    <property type="entry name" value="ADP-ribosyltransferase"/>
</dbReference>
<dbReference type="AlphaFoldDB" id="A0A9W4VP13"/>
<comment type="caution">
    <text evidence="3">The sequence shown here is derived from an EMBL/GenBank/DDBJ whole genome shotgun (WGS) entry which is preliminary data.</text>
</comment>
<keyword evidence="4" id="KW-1185">Reference proteome</keyword>
<evidence type="ECO:0000259" key="2">
    <source>
        <dbReference type="Pfam" id="PF03496"/>
    </source>
</evidence>
<accession>A0A9W4VP13</accession>
<feature type="chain" id="PRO_5040737437" description="ADP ribosyltransferase domain-containing protein" evidence="1">
    <location>
        <begin position="21"/>
        <end position="310"/>
    </location>
</feature>
<keyword evidence="1" id="KW-0732">Signal</keyword>
<dbReference type="EMBL" id="CAMAPC010000003">
    <property type="protein sequence ID" value="CAH9052940.1"/>
    <property type="molecule type" value="Genomic_DNA"/>
</dbReference>
<dbReference type="Pfam" id="PF03496">
    <property type="entry name" value="ADPrib_exo_Tox"/>
    <property type="match status" value="1"/>
</dbReference>
<protein>
    <recommendedName>
        <fullName evidence="2">ADP ribosyltransferase domain-containing protein</fullName>
    </recommendedName>
</protein>
<sequence>MIKSILITSLLILCTVNAYAIGTQTKIIDEKPFTYASDLSEEAKTELFERFTNTTAVVDKSAADFAYINDVLAYEESGVAAATLAEYQNSFPEASRLFGRLINQSKSAIARYTRDFTAINNYARTGIATGADDFVADLADTQMYMNNLDTGLKHLPRYTGTSYRYTRDFGIGRKLTSGEIKVGDVVADKAYQSTSSNLNFMNSTKAEQFYGSADDLVFYEIEGVNGRFLPTNFTAYGPAKNQFEVLFPRNTAFKIDGYSQFKKVMTSGGVARERVVTYIKVSEVESDPEVMESALTSHSGELINAVSCIE</sequence>
<gene>
    <name evidence="3" type="ORF">PSECIP111854_01072</name>
</gene>
<feature type="signal peptide" evidence="1">
    <location>
        <begin position="1"/>
        <end position="20"/>
    </location>
</feature>
<dbReference type="RefSeq" id="WP_261625936.1">
    <property type="nucleotide sequence ID" value="NZ_CAMAPC010000003.1"/>
</dbReference>
<name>A0A9W4VP13_9GAMM</name>